<dbReference type="EMBL" id="JZCR01000024">
    <property type="protein sequence ID" value="KJW11916.1"/>
    <property type="molecule type" value="Genomic_DNA"/>
</dbReference>
<dbReference type="PANTHER" id="PTHR23132:SF25">
    <property type="entry name" value="D-ALANINE--D-ALANINE LIGASE A"/>
    <property type="match status" value="1"/>
</dbReference>
<evidence type="ECO:0000313" key="18">
    <source>
        <dbReference type="Proteomes" id="UP000033491"/>
    </source>
</evidence>
<keyword evidence="4 14" id="KW-0479">Metal-binding</keyword>
<keyword evidence="10 14" id="KW-0464">Manganese</keyword>
<evidence type="ECO:0000256" key="2">
    <source>
        <dbReference type="ARBA" id="ARBA00010871"/>
    </source>
</evidence>
<feature type="binding site" evidence="14">
    <location>
        <position position="318"/>
    </location>
    <ligand>
        <name>Mg(2+)</name>
        <dbReference type="ChEBI" id="CHEBI:18420"/>
        <label>1</label>
    </ligand>
</feature>
<feature type="binding site" evidence="14">
    <location>
        <position position="320"/>
    </location>
    <ligand>
        <name>Mg(2+)</name>
        <dbReference type="ChEBI" id="CHEBI:18420"/>
        <label>2</label>
    </ligand>
</feature>
<evidence type="ECO:0000259" key="16">
    <source>
        <dbReference type="PROSITE" id="PS50975"/>
    </source>
</evidence>
<evidence type="ECO:0000256" key="4">
    <source>
        <dbReference type="ARBA" id="ARBA00022723"/>
    </source>
</evidence>
<dbReference type="Pfam" id="PF01820">
    <property type="entry name" value="Dala_Dala_lig_N"/>
    <property type="match status" value="1"/>
</dbReference>
<keyword evidence="11 12" id="KW-0961">Cell wall biogenesis/degradation</keyword>
<dbReference type="SUPFAM" id="SSF56059">
    <property type="entry name" value="Glutathione synthetase ATP-binding domain-like"/>
    <property type="match status" value="1"/>
</dbReference>
<dbReference type="InterPro" id="IPR013815">
    <property type="entry name" value="ATP_grasp_subdomain_1"/>
</dbReference>
<keyword evidence="7 14" id="KW-0460">Magnesium</keyword>
<dbReference type="PROSITE" id="PS00843">
    <property type="entry name" value="DALA_DALA_LIGASE_1"/>
    <property type="match status" value="1"/>
</dbReference>
<dbReference type="PROSITE" id="PS50975">
    <property type="entry name" value="ATP_GRASP"/>
    <property type="match status" value="1"/>
</dbReference>
<dbReference type="GO" id="GO:0009252">
    <property type="term" value="P:peptidoglycan biosynthetic process"/>
    <property type="evidence" value="ECO:0007669"/>
    <property type="project" value="UniProtKB-UniRule"/>
</dbReference>
<dbReference type="STRING" id="216463.VC81_11895"/>
<comment type="subcellular location">
    <subcellularLocation>
        <location evidence="12">Cytoplasm</location>
    </subcellularLocation>
</comment>
<dbReference type="GO" id="GO:0046872">
    <property type="term" value="F:metal ion binding"/>
    <property type="evidence" value="ECO:0007669"/>
    <property type="project" value="UniProtKB-KW"/>
</dbReference>
<dbReference type="Gene3D" id="3.30.1490.20">
    <property type="entry name" value="ATP-grasp fold, A domain"/>
    <property type="match status" value="1"/>
</dbReference>
<dbReference type="UniPathway" id="UPA00219"/>
<dbReference type="NCBIfam" id="NF002528">
    <property type="entry name" value="PRK01966.1-4"/>
    <property type="match status" value="1"/>
</dbReference>
<comment type="cofactor">
    <cofactor evidence="1">
        <name>Mn(2+)</name>
        <dbReference type="ChEBI" id="CHEBI:29035"/>
    </cofactor>
</comment>
<dbReference type="InterPro" id="IPR011761">
    <property type="entry name" value="ATP-grasp"/>
</dbReference>
<sequence>MSDIMENKKLHVGLLFGGNSSEHDVSKRSAHNIYDAMDKSHYNVSLFLLTRDGFVLSDAASRRVFDGEDEATVAAEEQAKVDTSNPLAPIWNLSQAKDIDVFFPIIHGNLGEDGTIQGLFRLLKKPYVGSGVLASATSFDKDRTKQVLTANGIRNTKYVVVTPANRATYDYAKIKQELGTDVFIKPANQGSSIGIHKASNEQEYVDGMADAFRYDYKVLVEETIAGPEEVEISILGNEQPKASKLGAIRVPKQDVFYDYNNKFVDASGVTFEVPVQLDEQLTQEITEMGLQTYAALGLTGMARIDYLVSKDGVPYVGEVNTLPGFTNISLYPQLWEASGLSYADLIDELITLGIDEFKRQDQLAYDFIPLSDNSAASTYKPKQA</sequence>
<dbReference type="InterPro" id="IPR011127">
    <property type="entry name" value="Dala_Dala_lig_N"/>
</dbReference>
<dbReference type="EC" id="6.3.2.4" evidence="12"/>
<dbReference type="GO" id="GO:0071555">
    <property type="term" value="P:cell wall organization"/>
    <property type="evidence" value="ECO:0007669"/>
    <property type="project" value="UniProtKB-KW"/>
</dbReference>
<dbReference type="Gene3D" id="3.40.50.20">
    <property type="match status" value="1"/>
</dbReference>
<dbReference type="GO" id="GO:0005524">
    <property type="term" value="F:ATP binding"/>
    <property type="evidence" value="ECO:0007669"/>
    <property type="project" value="UniProtKB-UniRule"/>
</dbReference>
<feature type="binding site" evidence="14">
    <location>
        <position position="305"/>
    </location>
    <ligand>
        <name>Mg(2+)</name>
        <dbReference type="ChEBI" id="CHEBI:18420"/>
        <label>1</label>
    </ligand>
</feature>
<accession>A0A0F3RPJ9</accession>
<feature type="active site" evidence="13">
    <location>
        <position position="22"/>
    </location>
</feature>
<feature type="domain" description="ATP-grasp" evidence="16">
    <location>
        <begin position="145"/>
        <end position="351"/>
    </location>
</feature>
<evidence type="ECO:0000256" key="10">
    <source>
        <dbReference type="ARBA" id="ARBA00023211"/>
    </source>
</evidence>
<comment type="pathway">
    <text evidence="12">Cell wall biogenesis; peptidoglycan biosynthesis.</text>
</comment>
<feature type="active site" evidence="13">
    <location>
        <position position="329"/>
    </location>
</feature>
<evidence type="ECO:0000313" key="17">
    <source>
        <dbReference type="EMBL" id="KJW11916.1"/>
    </source>
</evidence>
<proteinExistence type="inferred from homology"/>
<evidence type="ECO:0000256" key="5">
    <source>
        <dbReference type="ARBA" id="ARBA00022741"/>
    </source>
</evidence>
<protein>
    <recommendedName>
        <fullName evidence="12">D-alanine--D-alanine ligase</fullName>
        <ecNumber evidence="12">6.3.2.4</ecNumber>
    </recommendedName>
    <alternativeName>
        <fullName evidence="12">D-Ala-D-Ala ligase</fullName>
    </alternativeName>
    <alternativeName>
        <fullName evidence="12">D-alanylalanine synthetase</fullName>
    </alternativeName>
</protein>
<dbReference type="GO" id="GO:0005829">
    <property type="term" value="C:cytosol"/>
    <property type="evidence" value="ECO:0007669"/>
    <property type="project" value="TreeGrafter"/>
</dbReference>
<feature type="binding site" evidence="14">
    <location>
        <position position="318"/>
    </location>
    <ligand>
        <name>Mg(2+)</name>
        <dbReference type="ChEBI" id="CHEBI:18420"/>
        <label>2</label>
    </ligand>
</feature>
<evidence type="ECO:0000256" key="9">
    <source>
        <dbReference type="ARBA" id="ARBA00022984"/>
    </source>
</evidence>
<evidence type="ECO:0000256" key="15">
    <source>
        <dbReference type="PROSITE-ProRule" id="PRU00409"/>
    </source>
</evidence>
<evidence type="ECO:0000256" key="14">
    <source>
        <dbReference type="PIRSR" id="PIRSR039102-3"/>
    </source>
</evidence>
<evidence type="ECO:0000256" key="13">
    <source>
        <dbReference type="PIRSR" id="PIRSR039102-1"/>
    </source>
</evidence>
<evidence type="ECO:0000256" key="11">
    <source>
        <dbReference type="ARBA" id="ARBA00023316"/>
    </source>
</evidence>
<evidence type="ECO:0000256" key="1">
    <source>
        <dbReference type="ARBA" id="ARBA00001936"/>
    </source>
</evidence>
<name>A0A0F3RPJ9_9LACO</name>
<dbReference type="PANTHER" id="PTHR23132">
    <property type="entry name" value="D-ALANINE--D-ALANINE LIGASE"/>
    <property type="match status" value="1"/>
</dbReference>
<dbReference type="PROSITE" id="PS00844">
    <property type="entry name" value="DALA_DALA_LIGASE_2"/>
    <property type="match status" value="1"/>
</dbReference>
<evidence type="ECO:0000256" key="8">
    <source>
        <dbReference type="ARBA" id="ARBA00022960"/>
    </source>
</evidence>
<dbReference type="Pfam" id="PF07478">
    <property type="entry name" value="Dala_Dala_lig_C"/>
    <property type="match status" value="1"/>
</dbReference>
<dbReference type="NCBIfam" id="TIGR01205">
    <property type="entry name" value="D_ala_D_alaTIGR"/>
    <property type="match status" value="1"/>
</dbReference>
<evidence type="ECO:0000256" key="3">
    <source>
        <dbReference type="ARBA" id="ARBA00022598"/>
    </source>
</evidence>
<dbReference type="Gene3D" id="3.30.470.20">
    <property type="entry name" value="ATP-grasp fold, B domain"/>
    <property type="match status" value="1"/>
</dbReference>
<comment type="caution">
    <text evidence="17">The sequence shown here is derived from an EMBL/GenBank/DDBJ whole genome shotgun (WGS) entry which is preliminary data.</text>
</comment>
<comment type="function">
    <text evidence="12">Cell wall formation.</text>
</comment>
<dbReference type="PIRSF" id="PIRSF039102">
    <property type="entry name" value="Ddl/VanB"/>
    <property type="match status" value="1"/>
</dbReference>
<organism evidence="17 18">
    <name type="scientific">Levilactobacillus spicheri</name>
    <dbReference type="NCBI Taxonomy" id="216463"/>
    <lineage>
        <taxon>Bacteria</taxon>
        <taxon>Bacillati</taxon>
        <taxon>Bacillota</taxon>
        <taxon>Bacilli</taxon>
        <taxon>Lactobacillales</taxon>
        <taxon>Lactobacillaceae</taxon>
        <taxon>Levilactobacillus</taxon>
    </lineage>
</organism>
<dbReference type="InterPro" id="IPR016185">
    <property type="entry name" value="PreATP-grasp_dom_sf"/>
</dbReference>
<comment type="cofactor">
    <cofactor evidence="14">
        <name>Mg(2+)</name>
        <dbReference type="ChEBI" id="CHEBI:18420"/>
    </cofactor>
    <cofactor evidence="14">
        <name>Mn(2+)</name>
        <dbReference type="ChEBI" id="CHEBI:29035"/>
    </cofactor>
    <text evidence="14">Binds 2 magnesium or manganese ions per subunit.</text>
</comment>
<dbReference type="AlphaFoldDB" id="A0A0F3RPJ9"/>
<evidence type="ECO:0000256" key="12">
    <source>
        <dbReference type="HAMAP-Rule" id="MF_00047"/>
    </source>
</evidence>
<dbReference type="SUPFAM" id="SSF52440">
    <property type="entry name" value="PreATP-grasp domain"/>
    <property type="match status" value="1"/>
</dbReference>
<keyword evidence="3 12" id="KW-0436">Ligase</keyword>
<reference evidence="17 18" key="1">
    <citation type="submission" date="2015-03" db="EMBL/GenBank/DDBJ databases">
        <authorList>
            <person name="Zheng J."/>
            <person name="Ganezle M."/>
        </authorList>
    </citation>
    <scope>NUCLEOTIDE SEQUENCE [LARGE SCALE GENOMIC DNA]</scope>
    <source>
        <strain evidence="17 18">LP38</strain>
    </source>
</reference>
<dbReference type="RefSeq" id="WP_045808270.1">
    <property type="nucleotide sequence ID" value="NZ_JZCR01000024.1"/>
</dbReference>
<evidence type="ECO:0000256" key="6">
    <source>
        <dbReference type="ARBA" id="ARBA00022840"/>
    </source>
</evidence>
<evidence type="ECO:0000256" key="7">
    <source>
        <dbReference type="ARBA" id="ARBA00022842"/>
    </source>
</evidence>
<keyword evidence="12" id="KW-0963">Cytoplasm</keyword>
<dbReference type="InterPro" id="IPR000291">
    <property type="entry name" value="D-Ala_lig_Van_CS"/>
</dbReference>
<gene>
    <name evidence="12" type="primary">ddl</name>
    <name evidence="17" type="ORF">VC81_11895</name>
</gene>
<feature type="active site" evidence="13">
    <location>
        <position position="191"/>
    </location>
</feature>
<keyword evidence="8 12" id="KW-0133">Cell shape</keyword>
<comment type="catalytic activity">
    <reaction evidence="12">
        <text>2 D-alanine + ATP = D-alanyl-D-alanine + ADP + phosphate + H(+)</text>
        <dbReference type="Rhea" id="RHEA:11224"/>
        <dbReference type="ChEBI" id="CHEBI:15378"/>
        <dbReference type="ChEBI" id="CHEBI:30616"/>
        <dbReference type="ChEBI" id="CHEBI:43474"/>
        <dbReference type="ChEBI" id="CHEBI:57416"/>
        <dbReference type="ChEBI" id="CHEBI:57822"/>
        <dbReference type="ChEBI" id="CHEBI:456216"/>
        <dbReference type="EC" id="6.3.2.4"/>
    </reaction>
</comment>
<dbReference type="HAMAP" id="MF_00047">
    <property type="entry name" value="Dala_Dala_lig"/>
    <property type="match status" value="1"/>
</dbReference>
<dbReference type="InterPro" id="IPR011095">
    <property type="entry name" value="Dala_Dala_lig_C"/>
</dbReference>
<dbReference type="InterPro" id="IPR005905">
    <property type="entry name" value="D_ala_D_ala"/>
</dbReference>
<dbReference type="Proteomes" id="UP000033491">
    <property type="component" value="Unassembled WGS sequence"/>
</dbReference>
<dbReference type="GO" id="GO:0008360">
    <property type="term" value="P:regulation of cell shape"/>
    <property type="evidence" value="ECO:0007669"/>
    <property type="project" value="UniProtKB-KW"/>
</dbReference>
<keyword evidence="5 15" id="KW-0547">Nucleotide-binding</keyword>
<comment type="similarity">
    <text evidence="2 12">Belongs to the D-alanine--D-alanine ligase family.</text>
</comment>
<dbReference type="GO" id="GO:0008716">
    <property type="term" value="F:D-alanine-D-alanine ligase activity"/>
    <property type="evidence" value="ECO:0007669"/>
    <property type="project" value="UniProtKB-UniRule"/>
</dbReference>
<dbReference type="PATRIC" id="fig|216463.3.peg.1633"/>
<keyword evidence="6 15" id="KW-0067">ATP-binding</keyword>
<keyword evidence="9 12" id="KW-0573">Peptidoglycan synthesis</keyword>